<evidence type="ECO:0000313" key="1">
    <source>
        <dbReference type="EMBL" id="KAA2223014.1"/>
    </source>
</evidence>
<sequence>MSHLEKIEIFNEYAKSQGYADWEAIIFEYEIHLASTDELNLHIFAACDLVQEEQQKRIADNACIEPKGMMARVDKSSITNPENKIN</sequence>
<evidence type="ECO:0000313" key="2">
    <source>
        <dbReference type="Proteomes" id="UP000323082"/>
    </source>
</evidence>
<gene>
    <name evidence="1" type="ORF">FW780_02080</name>
</gene>
<name>A0A5B2U8R0_9FLAO</name>
<accession>A0A5B2U8R0</accession>
<dbReference type="RefSeq" id="WP_149831978.1">
    <property type="nucleotide sequence ID" value="NZ_VUNZ01000001.1"/>
</dbReference>
<dbReference type="Proteomes" id="UP000323082">
    <property type="component" value="Unassembled WGS sequence"/>
</dbReference>
<proteinExistence type="predicted"/>
<protein>
    <submittedName>
        <fullName evidence="1">Uncharacterized protein</fullName>
    </submittedName>
</protein>
<dbReference type="OrthoDB" id="1274613at2"/>
<organism evidence="1 2">
    <name type="scientific">Chryseobacterium sediminis</name>
    <dbReference type="NCBI Taxonomy" id="1679494"/>
    <lineage>
        <taxon>Bacteria</taxon>
        <taxon>Pseudomonadati</taxon>
        <taxon>Bacteroidota</taxon>
        <taxon>Flavobacteriia</taxon>
        <taxon>Flavobacteriales</taxon>
        <taxon>Weeksellaceae</taxon>
        <taxon>Chryseobacterium group</taxon>
        <taxon>Chryseobacterium</taxon>
    </lineage>
</organism>
<comment type="caution">
    <text evidence="1">The sequence shown here is derived from an EMBL/GenBank/DDBJ whole genome shotgun (WGS) entry which is preliminary data.</text>
</comment>
<dbReference type="AlphaFoldDB" id="A0A5B2U8R0"/>
<reference evidence="1 2" key="1">
    <citation type="journal article" date="2015" name="Int. J. Syst. Evol. Microbiol.">
        <title>Chryseobacterium sediminis sp. nov., isolated from a river sediment.</title>
        <authorList>
            <person name="Kampfer P."/>
            <person name="Busse H.J."/>
            <person name="McInroy J.A."/>
            <person name="Glaeser S.P."/>
        </authorList>
    </citation>
    <scope>NUCLEOTIDE SEQUENCE [LARGE SCALE GENOMIC DNA]</scope>
    <source>
        <strain evidence="1 2">IMT-174</strain>
    </source>
</reference>
<dbReference type="EMBL" id="VUNZ01000001">
    <property type="protein sequence ID" value="KAA2223014.1"/>
    <property type="molecule type" value="Genomic_DNA"/>
</dbReference>